<evidence type="ECO:0000313" key="1">
    <source>
        <dbReference type="EMBL" id="KAF3508061.1"/>
    </source>
</evidence>
<dbReference type="AlphaFoldDB" id="A0A8S9P1B2"/>
<name>A0A8S9P1B2_BRACR</name>
<sequence length="117" mass="12659">MVVLNSNHCNECVKIMTSTTTEKLNLSPFNFSSKHQNFIVSHIFDYNQHPPLPSLCRGLIEGAIAATGVLHDERVPCGYIADGAPLEENGHTGKNHTLLNVQGFTKCPTPMPATASA</sequence>
<accession>A0A8S9P1B2</accession>
<comment type="caution">
    <text evidence="1">The sequence shown here is derived from an EMBL/GenBank/DDBJ whole genome shotgun (WGS) entry which is preliminary data.</text>
</comment>
<proteinExistence type="predicted"/>
<evidence type="ECO:0000313" key="2">
    <source>
        <dbReference type="Proteomes" id="UP000712600"/>
    </source>
</evidence>
<protein>
    <submittedName>
        <fullName evidence="1">Uncharacterized protein</fullName>
    </submittedName>
</protein>
<gene>
    <name evidence="1" type="ORF">F2Q69_00006374</name>
</gene>
<dbReference type="Proteomes" id="UP000712600">
    <property type="component" value="Unassembled WGS sequence"/>
</dbReference>
<dbReference type="EMBL" id="QGKX02001521">
    <property type="protein sequence ID" value="KAF3508061.1"/>
    <property type="molecule type" value="Genomic_DNA"/>
</dbReference>
<reference evidence="1" key="1">
    <citation type="submission" date="2019-12" db="EMBL/GenBank/DDBJ databases">
        <title>Genome sequencing and annotation of Brassica cretica.</title>
        <authorList>
            <person name="Studholme D.J."/>
            <person name="Sarris P."/>
        </authorList>
    </citation>
    <scope>NUCLEOTIDE SEQUENCE</scope>
    <source>
        <strain evidence="1">PFS-109/04</strain>
        <tissue evidence="1">Leaf</tissue>
    </source>
</reference>
<organism evidence="1 2">
    <name type="scientific">Brassica cretica</name>
    <name type="common">Mustard</name>
    <dbReference type="NCBI Taxonomy" id="69181"/>
    <lineage>
        <taxon>Eukaryota</taxon>
        <taxon>Viridiplantae</taxon>
        <taxon>Streptophyta</taxon>
        <taxon>Embryophyta</taxon>
        <taxon>Tracheophyta</taxon>
        <taxon>Spermatophyta</taxon>
        <taxon>Magnoliopsida</taxon>
        <taxon>eudicotyledons</taxon>
        <taxon>Gunneridae</taxon>
        <taxon>Pentapetalae</taxon>
        <taxon>rosids</taxon>
        <taxon>malvids</taxon>
        <taxon>Brassicales</taxon>
        <taxon>Brassicaceae</taxon>
        <taxon>Brassiceae</taxon>
        <taxon>Brassica</taxon>
    </lineage>
</organism>